<feature type="transmembrane region" description="Helical" evidence="4">
    <location>
        <begin position="372"/>
        <end position="394"/>
    </location>
</feature>
<feature type="transmembrane region" description="Helical" evidence="4">
    <location>
        <begin position="400"/>
        <end position="416"/>
    </location>
</feature>
<keyword evidence="2 3" id="KW-0802">TPR repeat</keyword>
<dbReference type="Pfam" id="PF13181">
    <property type="entry name" value="TPR_8"/>
    <property type="match status" value="2"/>
</dbReference>
<organism evidence="5 6">
    <name type="scientific">Candidatus Shapirobacteria bacterium CG09_land_8_20_14_0_10_39_12</name>
    <dbReference type="NCBI Taxonomy" id="1974885"/>
    <lineage>
        <taxon>Bacteria</taxon>
        <taxon>Candidatus Shapironibacteriota</taxon>
    </lineage>
</organism>
<dbReference type="InterPro" id="IPR019734">
    <property type="entry name" value="TPR_rpt"/>
</dbReference>
<feature type="transmembrane region" description="Helical" evidence="4">
    <location>
        <begin position="231"/>
        <end position="259"/>
    </location>
</feature>
<evidence type="ECO:0000256" key="4">
    <source>
        <dbReference type="SAM" id="Phobius"/>
    </source>
</evidence>
<feature type="transmembrane region" description="Helical" evidence="4">
    <location>
        <begin position="346"/>
        <end position="365"/>
    </location>
</feature>
<proteinExistence type="predicted"/>
<feature type="repeat" description="TPR" evidence="3">
    <location>
        <begin position="571"/>
        <end position="604"/>
    </location>
</feature>
<dbReference type="Proteomes" id="UP000230775">
    <property type="component" value="Unassembled WGS sequence"/>
</dbReference>
<protein>
    <submittedName>
        <fullName evidence="5">Uncharacterized protein</fullName>
    </submittedName>
</protein>
<feature type="repeat" description="TPR" evidence="3">
    <location>
        <begin position="537"/>
        <end position="570"/>
    </location>
</feature>
<dbReference type="SMART" id="SM00028">
    <property type="entry name" value="TPR"/>
    <property type="match status" value="4"/>
</dbReference>
<name>A0A2H0WPW4_9BACT</name>
<sequence>MHLTKSQKKYIKKNLRKLTVSEIAERIKVNEIDLQKQLEKDLGEEKLNKIIQKNPSFLNKVSRPLSFQWPGLKNFIKVNVPFLLLLALLVFGVYANCLKNEFLSDDIAGIMQEKHIGNPFYFLVHQPINFFRYFFYAIVYNIFGLNPFFFRLLNVFLHLGSVLTVFMLISLLYNLNLAIIVSSIFAVHPLFTESVTWISGGIHTQYAFFNLLALLLYLLAKQQNWRKKLYFASLISFGMALFTTEKSAILPLIIISYEFSFDKISKNIKKILPYFVLSGVAAMIVFAGGNFSSRVTALHSQYYQEKGFYNPFTQIPTAISSYLQLLFWPDKLTLYHSEMAFSNRQFFFMVIITALYFGLLITSFLKRNLRQYFFWLSFFLIPLLPMLTPFKVAWIVAERYAYLGSIGIIVTISLIFQKFSRTLKNKYLTYATLAVIITSLSVRTIYRNKDWQNQDTLWIAAARTSPSSPQNHNNLGDMYGRHGDLPKAAEEFQTAIKLKPDYGDAYHNLANIYRLMGKNDLAIENYQNAIRFNPNLWQSYQNISVILFENGKIEQATSYINKAIEVNPNNPDLYVISGYIFLNTGNKEAAKTEFLKALQIDPNNQNAINFIKNIQ</sequence>
<feature type="transmembrane region" description="Helical" evidence="4">
    <location>
        <begin position="165"/>
        <end position="191"/>
    </location>
</feature>
<feature type="transmembrane region" description="Helical" evidence="4">
    <location>
        <begin position="197"/>
        <end position="219"/>
    </location>
</feature>
<evidence type="ECO:0000256" key="3">
    <source>
        <dbReference type="PROSITE-ProRule" id="PRU00339"/>
    </source>
</evidence>
<dbReference type="InterPro" id="IPR052346">
    <property type="entry name" value="O-mannosyl-transferase_TMTC"/>
</dbReference>
<dbReference type="PANTHER" id="PTHR44227:SF3">
    <property type="entry name" value="PROTEIN O-MANNOSYL-TRANSFERASE TMTC4"/>
    <property type="match status" value="1"/>
</dbReference>
<keyword evidence="4" id="KW-0812">Transmembrane</keyword>
<dbReference type="PROSITE" id="PS50005">
    <property type="entry name" value="TPR"/>
    <property type="match status" value="4"/>
</dbReference>
<dbReference type="Pfam" id="PF00515">
    <property type="entry name" value="TPR_1"/>
    <property type="match status" value="1"/>
</dbReference>
<feature type="repeat" description="TPR" evidence="3">
    <location>
        <begin position="503"/>
        <end position="536"/>
    </location>
</feature>
<dbReference type="SUPFAM" id="SSF48452">
    <property type="entry name" value="TPR-like"/>
    <property type="match status" value="1"/>
</dbReference>
<accession>A0A2H0WPW4</accession>
<dbReference type="InterPro" id="IPR013105">
    <property type="entry name" value="TPR_2"/>
</dbReference>
<evidence type="ECO:0000256" key="1">
    <source>
        <dbReference type="ARBA" id="ARBA00022737"/>
    </source>
</evidence>
<gene>
    <name evidence="5" type="ORF">COT64_01440</name>
</gene>
<evidence type="ECO:0000256" key="2">
    <source>
        <dbReference type="ARBA" id="ARBA00022803"/>
    </source>
</evidence>
<feature type="transmembrane region" description="Helical" evidence="4">
    <location>
        <begin position="133"/>
        <end position="153"/>
    </location>
</feature>
<feature type="repeat" description="TPR" evidence="3">
    <location>
        <begin position="469"/>
        <end position="502"/>
    </location>
</feature>
<feature type="transmembrane region" description="Helical" evidence="4">
    <location>
        <begin position="75"/>
        <end position="95"/>
    </location>
</feature>
<dbReference type="Gene3D" id="1.25.40.10">
    <property type="entry name" value="Tetratricopeptide repeat domain"/>
    <property type="match status" value="1"/>
</dbReference>
<keyword evidence="4" id="KW-1133">Transmembrane helix</keyword>
<keyword evidence="4" id="KW-0472">Membrane</keyword>
<dbReference type="PANTHER" id="PTHR44227">
    <property type="match status" value="1"/>
</dbReference>
<keyword evidence="1" id="KW-0677">Repeat</keyword>
<reference evidence="6" key="1">
    <citation type="submission" date="2017-09" db="EMBL/GenBank/DDBJ databases">
        <title>Depth-based differentiation of microbial function through sediment-hosted aquifers and enrichment of novel symbionts in the deep terrestrial subsurface.</title>
        <authorList>
            <person name="Probst A.J."/>
            <person name="Ladd B."/>
            <person name="Jarett J.K."/>
            <person name="Geller-Mcgrath D.E."/>
            <person name="Sieber C.M.K."/>
            <person name="Emerson J.B."/>
            <person name="Anantharaman K."/>
            <person name="Thomas B.C."/>
            <person name="Malmstrom R."/>
            <person name="Stieglmeier M."/>
            <person name="Klingl A."/>
            <person name="Woyke T."/>
            <person name="Ryan C.M."/>
            <person name="Banfield J.F."/>
        </authorList>
    </citation>
    <scope>NUCLEOTIDE SEQUENCE [LARGE SCALE GENOMIC DNA]</scope>
</reference>
<dbReference type="EMBL" id="PEZI01000032">
    <property type="protein sequence ID" value="PIS14667.1"/>
    <property type="molecule type" value="Genomic_DNA"/>
</dbReference>
<dbReference type="AlphaFoldDB" id="A0A2H0WPW4"/>
<feature type="transmembrane region" description="Helical" evidence="4">
    <location>
        <begin position="271"/>
        <end position="288"/>
    </location>
</feature>
<feature type="transmembrane region" description="Helical" evidence="4">
    <location>
        <begin position="428"/>
        <end position="446"/>
    </location>
</feature>
<dbReference type="InterPro" id="IPR011990">
    <property type="entry name" value="TPR-like_helical_dom_sf"/>
</dbReference>
<dbReference type="Pfam" id="PF07719">
    <property type="entry name" value="TPR_2"/>
    <property type="match status" value="1"/>
</dbReference>
<evidence type="ECO:0000313" key="5">
    <source>
        <dbReference type="EMBL" id="PIS14667.1"/>
    </source>
</evidence>
<dbReference type="PROSITE" id="PS50293">
    <property type="entry name" value="TPR_REGION"/>
    <property type="match status" value="1"/>
</dbReference>
<evidence type="ECO:0000313" key="6">
    <source>
        <dbReference type="Proteomes" id="UP000230775"/>
    </source>
</evidence>
<comment type="caution">
    <text evidence="5">The sequence shown here is derived from an EMBL/GenBank/DDBJ whole genome shotgun (WGS) entry which is preliminary data.</text>
</comment>